<reference evidence="2 3" key="1">
    <citation type="submission" date="2024-01" db="EMBL/GenBank/DDBJ databases">
        <title>The complete chloroplast genome sequence of Lithospermum erythrorhizon: insights into the phylogenetic relationship among Boraginaceae species and the maternal lineages of purple gromwells.</title>
        <authorList>
            <person name="Okada T."/>
            <person name="Watanabe K."/>
        </authorList>
    </citation>
    <scope>NUCLEOTIDE SEQUENCE [LARGE SCALE GENOMIC DNA]</scope>
</reference>
<proteinExistence type="predicted"/>
<accession>A0AAV3RHW0</accession>
<feature type="compositionally biased region" description="Basic and acidic residues" evidence="1">
    <location>
        <begin position="410"/>
        <end position="419"/>
    </location>
</feature>
<keyword evidence="3" id="KW-1185">Reference proteome</keyword>
<feature type="compositionally biased region" description="Polar residues" evidence="1">
    <location>
        <begin position="487"/>
        <end position="498"/>
    </location>
</feature>
<protein>
    <submittedName>
        <fullName evidence="2">Uncharacterized protein</fullName>
    </submittedName>
</protein>
<evidence type="ECO:0000313" key="3">
    <source>
        <dbReference type="Proteomes" id="UP001454036"/>
    </source>
</evidence>
<feature type="compositionally biased region" description="Basic and acidic residues" evidence="1">
    <location>
        <begin position="242"/>
        <end position="251"/>
    </location>
</feature>
<sequence>MENGEGLGEKMPTKVTYRSFDDAMDPNHDEMDGGDDLGCSASQYSSCGESDTEKYCSANSAMGTPSICGSVGTVFHDFNDSDFGSMRSFKLSDENRNLRSFRGDKRFYSLGGSSSYYKSSTKGSLEGLAGLRNDGSFSKNELDVMHNPYANDQWRQMEELGTMDSCGKKYLSTNIVDDKRVEENISNLGSIGGLSSAAVIGEGGQYSAGEEQVSVDLGGLEVLSDLEYDGEDAGRYSNEGDSSTRHEHSESENSMFADDDNRENIYPKSTLRLINEGNCINGNMLTINSATVFGTDDWDDFEQEIGENPMGKIGQSELPDVISSGSSSFVAEGKSLHHNTQNNIQGGKQTHTGNDNVAMEVQSIYQTAAVSSSKTLSDENEDSTEKYAGRNQIPSAQGPGVHVKYQSGNKIDEARHHSDFQITSELKPSGLEKETGGKAPFIESTSPGGQEKKMQYNKLEVTSTGIPNRVEVKNMDLEEKTNILMNPLSQSESGQPNKVSGGDASDAIAEPVEEKDISSVKLAKVNCNNSDIQSSAIAYNHFEEYFTPTQVS</sequence>
<feature type="region of interest" description="Disordered" evidence="1">
    <location>
        <begin position="487"/>
        <end position="515"/>
    </location>
</feature>
<organism evidence="2 3">
    <name type="scientific">Lithospermum erythrorhizon</name>
    <name type="common">Purple gromwell</name>
    <name type="synonym">Lithospermum officinale var. erythrorhizon</name>
    <dbReference type="NCBI Taxonomy" id="34254"/>
    <lineage>
        <taxon>Eukaryota</taxon>
        <taxon>Viridiplantae</taxon>
        <taxon>Streptophyta</taxon>
        <taxon>Embryophyta</taxon>
        <taxon>Tracheophyta</taxon>
        <taxon>Spermatophyta</taxon>
        <taxon>Magnoliopsida</taxon>
        <taxon>eudicotyledons</taxon>
        <taxon>Gunneridae</taxon>
        <taxon>Pentapetalae</taxon>
        <taxon>asterids</taxon>
        <taxon>lamiids</taxon>
        <taxon>Boraginales</taxon>
        <taxon>Boraginaceae</taxon>
        <taxon>Boraginoideae</taxon>
        <taxon>Lithospermeae</taxon>
        <taxon>Lithospermum</taxon>
    </lineage>
</organism>
<comment type="caution">
    <text evidence="2">The sequence shown here is derived from an EMBL/GenBank/DDBJ whole genome shotgun (WGS) entry which is preliminary data.</text>
</comment>
<dbReference type="Proteomes" id="UP001454036">
    <property type="component" value="Unassembled WGS sequence"/>
</dbReference>
<gene>
    <name evidence="2" type="ORF">LIER_41986</name>
</gene>
<name>A0AAV3RHW0_LITER</name>
<feature type="region of interest" description="Disordered" evidence="1">
    <location>
        <begin position="229"/>
        <end position="262"/>
    </location>
</feature>
<dbReference type="EMBL" id="BAABME010027602">
    <property type="protein sequence ID" value="GAA0175840.1"/>
    <property type="molecule type" value="Genomic_DNA"/>
</dbReference>
<feature type="region of interest" description="Disordered" evidence="1">
    <location>
        <begin position="370"/>
        <end position="452"/>
    </location>
</feature>
<dbReference type="AlphaFoldDB" id="A0AAV3RHW0"/>
<evidence type="ECO:0000256" key="1">
    <source>
        <dbReference type="SAM" id="MobiDB-lite"/>
    </source>
</evidence>
<evidence type="ECO:0000313" key="2">
    <source>
        <dbReference type="EMBL" id="GAA0175840.1"/>
    </source>
</evidence>